<dbReference type="PIRSF" id="PIRSF039014">
    <property type="entry name" value="OTR_cyc"/>
    <property type="match status" value="1"/>
</dbReference>
<sequence length="522" mass="58917">MKKNIAIVILINVLVVAVFHLFWEDMGASKAEQKVSKLKEQLKKEKKSVVDHSKFEVLQQEFDRPEEVTKACISCHQERHKEVMESNHWNWEREEYIEGRGVTYLGKKNLLNNFCIGATGNEQACAKCHVGYNYQKNNKFFAKEENVDCLACHNGSDEYVKNGGWGKPHENVNLTEIAQGVGTPTRANCGTCHFFSGGGNNVKHGDLEMAQLDGDRELDVHMGLDGGDMSCTECHTTENHQMKGKMYSVSSENTNRASCEDCHSGPVHNQAMLNTHTEKIACQTCHIPEYAKENATKMTWDWSTAGKLKDGKPYHTEDADGNHDYLSIKGSFTWEKNVKPEYVFFNGTADHYVLGDKVDTLAPIQVNTLHGSYADGKIIPVKVHRAKQPYDPVHQILIQPYTYNPEKGSGAFWTDFDWVKASEIGQEKLGLPFSGEVAFANTEMYWPLNHMISPKEKSVSCQECHTRSADGRLASLEGFYMPGRDNDNDLDTMGTWLIILSLLGISVHATVRIMFYFRRQRG</sequence>
<feature type="transmembrane region" description="Helical" evidence="2">
    <location>
        <begin position="496"/>
        <end position="517"/>
    </location>
</feature>
<name>A0ABP9DFJ1_9BACT</name>
<dbReference type="Gene3D" id="1.10.1130.10">
    <property type="entry name" value="Flavocytochrome C3, Chain A"/>
    <property type="match status" value="1"/>
</dbReference>
<organism evidence="3 4">
    <name type="scientific">Algivirga pacifica</name>
    <dbReference type="NCBI Taxonomy" id="1162670"/>
    <lineage>
        <taxon>Bacteria</taxon>
        <taxon>Pseudomonadati</taxon>
        <taxon>Bacteroidota</taxon>
        <taxon>Cytophagia</taxon>
        <taxon>Cytophagales</taxon>
        <taxon>Flammeovirgaceae</taxon>
        <taxon>Algivirga</taxon>
    </lineage>
</organism>
<protein>
    <submittedName>
        <fullName evidence="3">Tetrathionate reductase family octaheme c-type cytochrome</fullName>
    </submittedName>
</protein>
<dbReference type="RefSeq" id="WP_345371426.1">
    <property type="nucleotide sequence ID" value="NZ_BAABJX010000030.1"/>
</dbReference>
<dbReference type="EMBL" id="BAABJX010000030">
    <property type="protein sequence ID" value="GAA4834701.1"/>
    <property type="molecule type" value="Genomic_DNA"/>
</dbReference>
<feature type="transmembrane region" description="Helical" evidence="2">
    <location>
        <begin position="5"/>
        <end position="23"/>
    </location>
</feature>
<keyword evidence="2" id="KW-1133">Transmembrane helix</keyword>
<evidence type="ECO:0000256" key="2">
    <source>
        <dbReference type="SAM" id="Phobius"/>
    </source>
</evidence>
<dbReference type="Pfam" id="PF11783">
    <property type="entry name" value="Cytochrome_cB"/>
    <property type="match status" value="1"/>
</dbReference>
<keyword evidence="1" id="KW-0732">Signal</keyword>
<accession>A0ABP9DFJ1</accession>
<dbReference type="PANTHER" id="PTHR35038">
    <property type="entry name" value="DISSIMILATORY SULFITE REDUCTASE SIRA"/>
    <property type="match status" value="1"/>
</dbReference>
<dbReference type="PANTHER" id="PTHR35038:SF5">
    <property type="entry name" value="CYTOCHROME C-TYPE PROTEIN NRFB"/>
    <property type="match status" value="1"/>
</dbReference>
<dbReference type="InterPro" id="IPR051829">
    <property type="entry name" value="Multiheme_Cytochr_ET"/>
</dbReference>
<dbReference type="InterPro" id="IPR036280">
    <property type="entry name" value="Multihaem_cyt_sf"/>
</dbReference>
<keyword evidence="2" id="KW-0812">Transmembrane</keyword>
<reference evidence="4" key="1">
    <citation type="journal article" date="2019" name="Int. J. Syst. Evol. Microbiol.">
        <title>The Global Catalogue of Microorganisms (GCM) 10K type strain sequencing project: providing services to taxonomists for standard genome sequencing and annotation.</title>
        <authorList>
            <consortium name="The Broad Institute Genomics Platform"/>
            <consortium name="The Broad Institute Genome Sequencing Center for Infectious Disease"/>
            <person name="Wu L."/>
            <person name="Ma J."/>
        </authorList>
    </citation>
    <scope>NUCLEOTIDE SEQUENCE [LARGE SCALE GENOMIC DNA]</scope>
    <source>
        <strain evidence="4">JCM 18326</strain>
    </source>
</reference>
<evidence type="ECO:0000256" key="1">
    <source>
        <dbReference type="ARBA" id="ARBA00022729"/>
    </source>
</evidence>
<keyword evidence="2" id="KW-0472">Membrane</keyword>
<keyword evidence="4" id="KW-1185">Reference proteome</keyword>
<gene>
    <name evidence="3" type="ORF">GCM10023331_19910</name>
</gene>
<comment type="caution">
    <text evidence="3">The sequence shown here is derived from an EMBL/GenBank/DDBJ whole genome shotgun (WGS) entry which is preliminary data.</text>
</comment>
<proteinExistence type="predicted"/>
<dbReference type="NCBIfam" id="TIGR04315">
    <property type="entry name" value="octaheme_Shew"/>
    <property type="match status" value="1"/>
</dbReference>
<dbReference type="SUPFAM" id="SSF48695">
    <property type="entry name" value="Multiheme cytochromes"/>
    <property type="match status" value="1"/>
</dbReference>
<dbReference type="Proteomes" id="UP001500298">
    <property type="component" value="Unassembled WGS sequence"/>
</dbReference>
<evidence type="ECO:0000313" key="3">
    <source>
        <dbReference type="EMBL" id="GAA4834701.1"/>
    </source>
</evidence>
<evidence type="ECO:0000313" key="4">
    <source>
        <dbReference type="Proteomes" id="UP001500298"/>
    </source>
</evidence>
<dbReference type="InterPro" id="IPR024673">
    <property type="entry name" value="Octahem_Cyt_c"/>
</dbReference>